<dbReference type="InterPro" id="IPR007110">
    <property type="entry name" value="Ig-like_dom"/>
</dbReference>
<evidence type="ECO:0000259" key="5">
    <source>
        <dbReference type="PROSITE" id="PS50835"/>
    </source>
</evidence>
<dbReference type="PROSITE" id="PS50835">
    <property type="entry name" value="IG_LIKE"/>
    <property type="match status" value="1"/>
</dbReference>
<gene>
    <name evidence="7" type="primary">LOC114511417</name>
</gene>
<dbReference type="SMART" id="SM00409">
    <property type="entry name" value="IG"/>
    <property type="match status" value="1"/>
</dbReference>
<keyword evidence="1" id="KW-0732">Signal</keyword>
<keyword evidence="4" id="KW-0393">Immunoglobulin domain</keyword>
<dbReference type="PANTHER" id="PTHR44337">
    <property type="entry name" value="CARCINOEMBRYONIC ANTIGEN-RELATED CELL ADHESION MOLECULE 8"/>
    <property type="match status" value="1"/>
</dbReference>
<name>A0A7E6CME8_9CHIR</name>
<evidence type="ECO:0000256" key="1">
    <source>
        <dbReference type="ARBA" id="ARBA00022729"/>
    </source>
</evidence>
<dbReference type="SUPFAM" id="SSF48726">
    <property type="entry name" value="Immunoglobulin"/>
    <property type="match status" value="1"/>
</dbReference>
<dbReference type="PANTHER" id="PTHR44337:SF20">
    <property type="entry name" value="CARCINOEMBRYONIC ANTIGEN-RELATED CELL ADHESION MOLECULE 5-RELATED"/>
    <property type="match status" value="1"/>
</dbReference>
<dbReference type="InterPro" id="IPR036179">
    <property type="entry name" value="Ig-like_dom_sf"/>
</dbReference>
<dbReference type="Proteomes" id="UP000504628">
    <property type="component" value="Chromosome 12"/>
</dbReference>
<dbReference type="InterPro" id="IPR013783">
    <property type="entry name" value="Ig-like_fold"/>
</dbReference>
<dbReference type="AlphaFoldDB" id="A0A7E6CME8"/>
<dbReference type="InterPro" id="IPR003599">
    <property type="entry name" value="Ig_sub"/>
</dbReference>
<evidence type="ECO:0000313" key="7">
    <source>
        <dbReference type="RefSeq" id="XP_035868067.1"/>
    </source>
</evidence>
<evidence type="ECO:0000256" key="4">
    <source>
        <dbReference type="ARBA" id="ARBA00023319"/>
    </source>
</evidence>
<keyword evidence="3" id="KW-0325">Glycoprotein</keyword>
<reference evidence="7" key="1">
    <citation type="submission" date="2025-08" db="UniProtKB">
        <authorList>
            <consortium name="RefSeq"/>
        </authorList>
    </citation>
    <scope>IDENTIFICATION</scope>
    <source>
        <tissue evidence="7">Muscle</tissue>
    </source>
</reference>
<dbReference type="Pfam" id="PF13927">
    <property type="entry name" value="Ig_3"/>
    <property type="match status" value="1"/>
</dbReference>
<organism evidence="6 7">
    <name type="scientific">Phyllostomus discolor</name>
    <name type="common">pale spear-nosed bat</name>
    <dbReference type="NCBI Taxonomy" id="89673"/>
    <lineage>
        <taxon>Eukaryota</taxon>
        <taxon>Metazoa</taxon>
        <taxon>Chordata</taxon>
        <taxon>Craniata</taxon>
        <taxon>Vertebrata</taxon>
        <taxon>Euteleostomi</taxon>
        <taxon>Mammalia</taxon>
        <taxon>Eutheria</taxon>
        <taxon>Laurasiatheria</taxon>
        <taxon>Chiroptera</taxon>
        <taxon>Yangochiroptera</taxon>
        <taxon>Phyllostomidae</taxon>
        <taxon>Phyllostominae</taxon>
        <taxon>Phyllostomus</taxon>
    </lineage>
</organism>
<dbReference type="GO" id="GO:0007157">
    <property type="term" value="P:heterophilic cell-cell adhesion via plasma membrane cell adhesion molecules"/>
    <property type="evidence" value="ECO:0007669"/>
    <property type="project" value="TreeGrafter"/>
</dbReference>
<sequence>MEDSGTYTLMVLLQRCQKMIACGRLTVYPPVSVPTLRASKTPVIENMEPVVLTCDTNGENIEWFFNGVSLQLTERRKMSHDMRTLTIDPVLRWDSGVYRCKVSNPRSSGTSASLMLNVKVW</sequence>
<dbReference type="InterPro" id="IPR003598">
    <property type="entry name" value="Ig_sub2"/>
</dbReference>
<accession>A0A7E6CME8</accession>
<evidence type="ECO:0000256" key="2">
    <source>
        <dbReference type="ARBA" id="ARBA00023157"/>
    </source>
</evidence>
<dbReference type="InParanoid" id="A0A7E6CME8"/>
<evidence type="ECO:0000256" key="3">
    <source>
        <dbReference type="ARBA" id="ARBA00023180"/>
    </source>
</evidence>
<dbReference type="RefSeq" id="XP_035868067.1">
    <property type="nucleotide sequence ID" value="XM_036012174.1"/>
</dbReference>
<protein>
    <submittedName>
        <fullName evidence="7">Carcinoembryonic antigen-related cell adhesion molecule 21-like</fullName>
    </submittedName>
</protein>
<dbReference type="SMART" id="SM00408">
    <property type="entry name" value="IGc2"/>
    <property type="match status" value="1"/>
</dbReference>
<dbReference type="GeneID" id="114511417"/>
<feature type="domain" description="Ig-like" evidence="5">
    <location>
        <begin position="29"/>
        <end position="117"/>
    </location>
</feature>
<dbReference type="GO" id="GO:0009986">
    <property type="term" value="C:cell surface"/>
    <property type="evidence" value="ECO:0007669"/>
    <property type="project" value="TreeGrafter"/>
</dbReference>
<proteinExistence type="predicted"/>
<dbReference type="OrthoDB" id="10012075at2759"/>
<dbReference type="InterPro" id="IPR052598">
    <property type="entry name" value="IgSF_CEA-related"/>
</dbReference>
<dbReference type="Gene3D" id="2.60.40.10">
    <property type="entry name" value="Immunoglobulins"/>
    <property type="match status" value="1"/>
</dbReference>
<evidence type="ECO:0000313" key="6">
    <source>
        <dbReference type="Proteomes" id="UP000504628"/>
    </source>
</evidence>
<keyword evidence="6" id="KW-1185">Reference proteome</keyword>
<keyword evidence="2" id="KW-1015">Disulfide bond</keyword>
<dbReference type="KEGG" id="pdic:114511417"/>